<keyword evidence="1" id="KW-0812">Transmembrane</keyword>
<organism evidence="2 3">
    <name type="scientific">Onchocerca flexuosa</name>
    <dbReference type="NCBI Taxonomy" id="387005"/>
    <lineage>
        <taxon>Eukaryota</taxon>
        <taxon>Metazoa</taxon>
        <taxon>Ecdysozoa</taxon>
        <taxon>Nematoda</taxon>
        <taxon>Chromadorea</taxon>
        <taxon>Rhabditida</taxon>
        <taxon>Spirurina</taxon>
        <taxon>Spiruromorpha</taxon>
        <taxon>Filarioidea</taxon>
        <taxon>Onchocercidae</taxon>
        <taxon>Onchocerca</taxon>
    </lineage>
</organism>
<sequence length="123" mass="14398">MNILYAKVTVYQMPTVVVLLMVTMMVIYSGVEVVESLQMYENDPGMNEGEIRTLCSLNPTLSFCSEHAMEKRKSSYMRFGRSYPVILDLEPYPLEKRKSAYMRFGKRYTDSNDFTKRKSAYMR</sequence>
<keyword evidence="1" id="KW-0472">Membrane</keyword>
<dbReference type="EMBL" id="KZ269978">
    <property type="protein sequence ID" value="OZC12146.1"/>
    <property type="molecule type" value="Genomic_DNA"/>
</dbReference>
<gene>
    <name evidence="2" type="ORF">X798_00667</name>
</gene>
<dbReference type="Proteomes" id="UP000242913">
    <property type="component" value="Unassembled WGS sequence"/>
</dbReference>
<keyword evidence="1" id="KW-1133">Transmembrane helix</keyword>
<evidence type="ECO:0000313" key="2">
    <source>
        <dbReference type="EMBL" id="OZC12146.1"/>
    </source>
</evidence>
<evidence type="ECO:0000256" key="1">
    <source>
        <dbReference type="SAM" id="Phobius"/>
    </source>
</evidence>
<dbReference type="OrthoDB" id="5813613at2759"/>
<name>A0A238C4R2_9BILA</name>
<proteinExistence type="predicted"/>
<keyword evidence="3" id="KW-1185">Reference proteome</keyword>
<dbReference type="AlphaFoldDB" id="A0A238C4R2"/>
<evidence type="ECO:0000313" key="3">
    <source>
        <dbReference type="Proteomes" id="UP000242913"/>
    </source>
</evidence>
<accession>A0A238C4R2</accession>
<feature type="transmembrane region" description="Helical" evidence="1">
    <location>
        <begin position="12"/>
        <end position="31"/>
    </location>
</feature>
<reference evidence="2 3" key="1">
    <citation type="submission" date="2015-12" db="EMBL/GenBank/DDBJ databases">
        <title>Draft genome of the nematode, Onchocerca flexuosa.</title>
        <authorList>
            <person name="Mitreva M."/>
        </authorList>
    </citation>
    <scope>NUCLEOTIDE SEQUENCE [LARGE SCALE GENOMIC DNA]</scope>
    <source>
        <strain evidence="2">Red Deer</strain>
    </source>
</reference>
<protein>
    <submittedName>
        <fullName evidence="2">Uncharacterized protein</fullName>
    </submittedName>
</protein>